<comment type="caution">
    <text evidence="3">The sequence shown here is derived from an EMBL/GenBank/DDBJ whole genome shotgun (WGS) entry which is preliminary data.</text>
</comment>
<name>A0A4Q7NVH5_9ACTN</name>
<evidence type="ECO:0000259" key="2">
    <source>
        <dbReference type="Pfam" id="PF18135"/>
    </source>
</evidence>
<dbReference type="AlphaFoldDB" id="A0A4Q7NVH5"/>
<keyword evidence="4" id="KW-1185">Reference proteome</keyword>
<dbReference type="InterPro" id="IPR041635">
    <property type="entry name" value="Type_ISP_LLaBIII_C"/>
</dbReference>
<organism evidence="3 4">
    <name type="scientific">Motilibacter rhizosphaerae</name>
    <dbReference type="NCBI Taxonomy" id="598652"/>
    <lineage>
        <taxon>Bacteria</taxon>
        <taxon>Bacillati</taxon>
        <taxon>Actinomycetota</taxon>
        <taxon>Actinomycetes</taxon>
        <taxon>Motilibacterales</taxon>
        <taxon>Motilibacteraceae</taxon>
        <taxon>Motilibacter</taxon>
    </lineage>
</organism>
<dbReference type="EMBL" id="SGXD01000001">
    <property type="protein sequence ID" value="RZS91134.1"/>
    <property type="molecule type" value="Genomic_DNA"/>
</dbReference>
<evidence type="ECO:0000256" key="1">
    <source>
        <dbReference type="SAM" id="MobiDB-lite"/>
    </source>
</evidence>
<evidence type="ECO:0000313" key="3">
    <source>
        <dbReference type="EMBL" id="RZS91134.1"/>
    </source>
</evidence>
<feature type="domain" description="Type ISP restriction-modification enzyme LLaBIII C-terminal specificity" evidence="2">
    <location>
        <begin position="28"/>
        <end position="107"/>
    </location>
</feature>
<dbReference type="Proteomes" id="UP000293638">
    <property type="component" value="Unassembled WGS sequence"/>
</dbReference>
<gene>
    <name evidence="3" type="ORF">EV189_0368</name>
</gene>
<sequence>MSVDAVRAKTAMAMGLLDFLEDARGRSTMPDTLVYDAHTRASLLVGESRIAPVPPAVVQYQVSGTNVLRKWFGYRRATRPQTRGPRSPLDDIRPTSWPSAYTTDLLDVLVLLTDLETDQQVLLDLVLESPRLTQRDLTEAGVLPVSDAARIPASAGAADAANRPGAARLRASSTLRGRAASGRAAAAAVAAAGMTTAGPGDASAGRRRGPSADSSGSCG</sequence>
<reference evidence="3 4" key="1">
    <citation type="submission" date="2019-02" db="EMBL/GenBank/DDBJ databases">
        <title>Genomic Encyclopedia of Type Strains, Phase IV (KMG-IV): sequencing the most valuable type-strain genomes for metagenomic binning, comparative biology and taxonomic classification.</title>
        <authorList>
            <person name="Goeker M."/>
        </authorList>
    </citation>
    <scope>NUCLEOTIDE SEQUENCE [LARGE SCALE GENOMIC DNA]</scope>
    <source>
        <strain evidence="3 4">DSM 45622</strain>
    </source>
</reference>
<protein>
    <recommendedName>
        <fullName evidence="2">Type ISP restriction-modification enzyme LLaBIII C-terminal specificity domain-containing protein</fullName>
    </recommendedName>
</protein>
<evidence type="ECO:0000313" key="4">
    <source>
        <dbReference type="Proteomes" id="UP000293638"/>
    </source>
</evidence>
<dbReference type="Pfam" id="PF18135">
    <property type="entry name" value="Type_ISP_C"/>
    <property type="match status" value="1"/>
</dbReference>
<feature type="region of interest" description="Disordered" evidence="1">
    <location>
        <begin position="191"/>
        <end position="219"/>
    </location>
</feature>
<accession>A0A4Q7NVH5</accession>
<proteinExistence type="predicted"/>